<dbReference type="Proteomes" id="UP000244810">
    <property type="component" value="Unassembled WGS sequence"/>
</dbReference>
<organism evidence="1 2">
    <name type="scientific">Pararhodobacter aggregans</name>
    <dbReference type="NCBI Taxonomy" id="404875"/>
    <lineage>
        <taxon>Bacteria</taxon>
        <taxon>Pseudomonadati</taxon>
        <taxon>Pseudomonadota</taxon>
        <taxon>Alphaproteobacteria</taxon>
        <taxon>Rhodobacterales</taxon>
        <taxon>Paracoccaceae</taxon>
        <taxon>Pararhodobacter</taxon>
    </lineage>
</organism>
<reference evidence="1 2" key="1">
    <citation type="journal article" date="2011" name="Syst. Appl. Microbiol.">
        <title>Defluviimonas denitrificans gen. nov., sp. nov., and Pararhodobacter aggregans gen. nov., sp. nov., non-phototrophic Rhodobacteraceae from the biofilter of a marine aquaculture.</title>
        <authorList>
            <person name="Foesel B.U."/>
            <person name="Drake H.L."/>
            <person name="Schramm A."/>
        </authorList>
    </citation>
    <scope>NUCLEOTIDE SEQUENCE [LARGE SCALE GENOMIC DNA]</scope>
    <source>
        <strain evidence="1 2">D1-19</strain>
    </source>
</reference>
<proteinExistence type="predicted"/>
<dbReference type="EMBL" id="QDDR01000008">
    <property type="protein sequence ID" value="PVE46567.1"/>
    <property type="molecule type" value="Genomic_DNA"/>
</dbReference>
<dbReference type="OrthoDB" id="894286at2"/>
<keyword evidence="2" id="KW-1185">Reference proteome</keyword>
<protein>
    <recommendedName>
        <fullName evidence="3">Metal-binding protein</fullName>
    </recommendedName>
</protein>
<evidence type="ECO:0000313" key="2">
    <source>
        <dbReference type="Proteomes" id="UP000244810"/>
    </source>
</evidence>
<accession>A0A2T7UPH1</accession>
<evidence type="ECO:0000313" key="1">
    <source>
        <dbReference type="EMBL" id="PVE46567.1"/>
    </source>
</evidence>
<evidence type="ECO:0008006" key="3">
    <source>
        <dbReference type="Google" id="ProtNLM"/>
    </source>
</evidence>
<gene>
    <name evidence="1" type="ORF">DDE23_15570</name>
</gene>
<sequence length="198" mass="22302">MPHQNRVDPLGDLHATPERGAWFGNRGCLHDDGGTIRRHHQGTRWLCCLTEFPPRRRTLLVPGRYTELFFLDEATAYAAGHRPCAECRRPAFRAFEALWQKHFGETGVAAIDRRLQAARWQEGARRLVPVRAGDVPPGAMVQAGGEILLRGIEGWWRWSFQGYAPAAGPGPGLRLVTPEPVAELMWRGLEVQRHRSAE</sequence>
<comment type="caution">
    <text evidence="1">The sequence shown here is derived from an EMBL/GenBank/DDBJ whole genome shotgun (WGS) entry which is preliminary data.</text>
</comment>
<dbReference type="RefSeq" id="WP_107752722.1">
    <property type="nucleotide sequence ID" value="NZ_QBKF01000008.1"/>
</dbReference>
<name>A0A2T7UPH1_9RHOB</name>
<dbReference type="AlphaFoldDB" id="A0A2T7UPH1"/>